<dbReference type="PANTHER" id="PTHR46093:SF5">
    <property type="entry name" value="OS02G0822800 PROTEIN"/>
    <property type="match status" value="1"/>
</dbReference>
<feature type="domain" description="Acyl-CoA-binding" evidence="4">
    <location>
        <begin position="398"/>
        <end position="501"/>
    </location>
</feature>
<evidence type="ECO:0000313" key="5">
    <source>
        <dbReference type="Proteomes" id="UP000515123"/>
    </source>
</evidence>
<dbReference type="AlphaFoldDB" id="A0A6P5EA80"/>
<evidence type="ECO:0000256" key="2">
    <source>
        <dbReference type="ARBA" id="ARBA00022737"/>
    </source>
</evidence>
<dbReference type="Gene3D" id="2.120.10.80">
    <property type="entry name" value="Kelch-type beta propeller"/>
    <property type="match status" value="2"/>
</dbReference>
<keyword evidence="1" id="KW-0880">Kelch repeat</keyword>
<dbReference type="GeneID" id="109703646"/>
<keyword evidence="5" id="KW-1185">Reference proteome</keyword>
<name>A0A6P5EA80_ANACO</name>
<dbReference type="OrthoDB" id="10251809at2759"/>
<reference evidence="5" key="1">
    <citation type="journal article" date="2015" name="Nat. Genet.">
        <title>The pineapple genome and the evolution of CAM photosynthesis.</title>
        <authorList>
            <person name="Ming R."/>
            <person name="VanBuren R."/>
            <person name="Wai C.M."/>
            <person name="Tang H."/>
            <person name="Schatz M.C."/>
            <person name="Bowers J.E."/>
            <person name="Lyons E."/>
            <person name="Wang M.L."/>
            <person name="Chen J."/>
            <person name="Biggers E."/>
            <person name="Zhang J."/>
            <person name="Huang L."/>
            <person name="Zhang L."/>
            <person name="Miao W."/>
            <person name="Zhang J."/>
            <person name="Ye Z."/>
            <person name="Miao C."/>
            <person name="Lin Z."/>
            <person name="Wang H."/>
            <person name="Zhou H."/>
            <person name="Yim W.C."/>
            <person name="Priest H.D."/>
            <person name="Zheng C."/>
            <person name="Woodhouse M."/>
            <person name="Edger P.P."/>
            <person name="Guyot R."/>
            <person name="Guo H.B."/>
            <person name="Guo H."/>
            <person name="Zheng G."/>
            <person name="Singh R."/>
            <person name="Sharma A."/>
            <person name="Min X."/>
            <person name="Zheng Y."/>
            <person name="Lee H."/>
            <person name="Gurtowski J."/>
            <person name="Sedlazeck F.J."/>
            <person name="Harkess A."/>
            <person name="McKain M.R."/>
            <person name="Liao Z."/>
            <person name="Fang J."/>
            <person name="Liu J."/>
            <person name="Zhang X."/>
            <person name="Zhang Q."/>
            <person name="Hu W."/>
            <person name="Qin Y."/>
            <person name="Wang K."/>
            <person name="Chen L.Y."/>
            <person name="Shirley N."/>
            <person name="Lin Y.R."/>
            <person name="Liu L.Y."/>
            <person name="Hernandez A.G."/>
            <person name="Wright C.L."/>
            <person name="Bulone V."/>
            <person name="Tuskan G.A."/>
            <person name="Heath K."/>
            <person name="Zee F."/>
            <person name="Moore P.H."/>
            <person name="Sunkar R."/>
            <person name="Leebens-Mack J.H."/>
            <person name="Mockler T."/>
            <person name="Bennetzen J.L."/>
            <person name="Freeling M."/>
            <person name="Sankoff D."/>
            <person name="Paterson A.H."/>
            <person name="Zhu X."/>
            <person name="Yang X."/>
            <person name="Smith J.A."/>
            <person name="Cushman J.C."/>
            <person name="Paull R.E."/>
            <person name="Yu Q."/>
        </authorList>
    </citation>
    <scope>NUCLEOTIDE SEQUENCE [LARGE SCALE GENOMIC DNA]</scope>
    <source>
        <strain evidence="5">cv. F153</strain>
    </source>
</reference>
<accession>A0A6P5EA80</accession>
<proteinExistence type="predicted"/>
<evidence type="ECO:0000259" key="4">
    <source>
        <dbReference type="Pfam" id="PF24922"/>
    </source>
</evidence>
<dbReference type="InterPro" id="IPR056819">
    <property type="entry name" value="ACBP4-6_C"/>
</dbReference>
<evidence type="ECO:0000313" key="6">
    <source>
        <dbReference type="RefSeq" id="XP_020079937.1"/>
    </source>
</evidence>
<dbReference type="InterPro" id="IPR006652">
    <property type="entry name" value="Kelch_1"/>
</dbReference>
<gene>
    <name evidence="6" type="primary">LOC109703646</name>
</gene>
<organism evidence="5 6">
    <name type="scientific">Ananas comosus</name>
    <name type="common">Pineapple</name>
    <name type="synonym">Ananas ananas</name>
    <dbReference type="NCBI Taxonomy" id="4615"/>
    <lineage>
        <taxon>Eukaryota</taxon>
        <taxon>Viridiplantae</taxon>
        <taxon>Streptophyta</taxon>
        <taxon>Embryophyta</taxon>
        <taxon>Tracheophyta</taxon>
        <taxon>Spermatophyta</taxon>
        <taxon>Magnoliopsida</taxon>
        <taxon>Liliopsida</taxon>
        <taxon>Poales</taxon>
        <taxon>Bromeliaceae</taxon>
        <taxon>Bromelioideae</taxon>
        <taxon>Ananas</taxon>
    </lineage>
</organism>
<feature type="coiled-coil region" evidence="3">
    <location>
        <begin position="401"/>
        <end position="501"/>
    </location>
</feature>
<dbReference type="Pfam" id="PF24681">
    <property type="entry name" value="Kelch_KLHDC2_KLHL20_DRC7"/>
    <property type="match status" value="1"/>
</dbReference>
<sequence length="519" mass="57216">MGDKDVNGSSTINELLSMVSYDQWVLVNPSGVRPSGRYKHAAEVVEDKLYVIGGSRNGRYLADVQVFDIRSLEWSNISANMDTKSTKSDSFVSDQAFPASAGHSLVKWENKLVVVAGHSKESSDTVRVWLLDLETNSWSAVDTSGKVPKARGGQSVTLVGSRLIMFGGEDNSRRLLNDLNILNLKTMTWDLAETKKAAPAPRFDHTAAMLGNQYLLTFGGSSYSTCFNDLHILDLQTMEWSQLESQGAYVTPRGGHASTIIDEKWYIVGGGDNRSGAIETVVLNTSKFVWSVATSVMERHPLASEGLALCSTIVDGEKILMAFGGYNGKYSNELFVMKPKPINSLQPRLLQSPAAAAVSASVTAAYAVNTAADKSIEIKHPDESNMRGVQFEKTLNIEIKIDALNAEKKILVSRIEDARDEKLRLKYNLEEMNNSYDELVKELQSVRGQLAAESARCTKLEAQIAPAKKRLESLSSLEQELEALRREKSQVEEEIAVAQRQRSGGIWQWLTGAENNLEE</sequence>
<protein>
    <submittedName>
        <fullName evidence="6">Acyl-CoA-binding domain-containing protein 4-like</fullName>
    </submittedName>
</protein>
<evidence type="ECO:0000256" key="3">
    <source>
        <dbReference type="SAM" id="Coils"/>
    </source>
</evidence>
<dbReference type="RefSeq" id="XP_020079937.1">
    <property type="nucleotide sequence ID" value="XM_020224348.1"/>
</dbReference>
<dbReference type="PANTHER" id="PTHR46093">
    <property type="entry name" value="ACYL-COA-BINDING DOMAIN-CONTAINING PROTEIN 5"/>
    <property type="match status" value="1"/>
</dbReference>
<dbReference type="InterPro" id="IPR015915">
    <property type="entry name" value="Kelch-typ_b-propeller"/>
</dbReference>
<reference evidence="6" key="2">
    <citation type="submission" date="2025-08" db="UniProtKB">
        <authorList>
            <consortium name="RefSeq"/>
        </authorList>
    </citation>
    <scope>IDENTIFICATION</scope>
    <source>
        <tissue evidence="6">Leaf</tissue>
    </source>
</reference>
<keyword evidence="2" id="KW-0677">Repeat</keyword>
<evidence type="ECO:0000256" key="1">
    <source>
        <dbReference type="ARBA" id="ARBA00022441"/>
    </source>
</evidence>
<dbReference type="InterPro" id="IPR011043">
    <property type="entry name" value="Gal_Oxase/kelch_b-propeller"/>
</dbReference>
<dbReference type="Proteomes" id="UP000515123">
    <property type="component" value="Linkage group 25"/>
</dbReference>
<dbReference type="Gramene" id="Aco010235.1.mrna1">
    <property type="protein sequence ID" value="Aco010235.1.mrna1"/>
    <property type="gene ID" value="Aco010235.1.path1"/>
</dbReference>
<dbReference type="SUPFAM" id="SSF50965">
    <property type="entry name" value="Galactose oxidase, central domain"/>
    <property type="match status" value="2"/>
</dbReference>
<dbReference type="Pfam" id="PF01344">
    <property type="entry name" value="Kelch_1"/>
    <property type="match status" value="1"/>
</dbReference>
<dbReference type="Pfam" id="PF24922">
    <property type="entry name" value="ACBP4_C"/>
    <property type="match status" value="1"/>
</dbReference>
<dbReference type="SMART" id="SM00612">
    <property type="entry name" value="Kelch"/>
    <property type="match status" value="3"/>
</dbReference>
<dbReference type="Gene3D" id="1.10.287.1490">
    <property type="match status" value="1"/>
</dbReference>
<keyword evidence="3" id="KW-0175">Coiled coil</keyword>